<accession>A0A1X7KR43</accession>
<evidence type="ECO:0000313" key="3">
    <source>
        <dbReference type="EMBL" id="SMG43209.1"/>
    </source>
</evidence>
<dbReference type="STRING" id="1028.SAMN05661096_02991"/>
<feature type="chain" id="PRO_5012372153" description="Lipoprotein" evidence="2">
    <location>
        <begin position="20"/>
        <end position="66"/>
    </location>
</feature>
<organism evidence="3 4">
    <name type="scientific">Marivirga sericea</name>
    <dbReference type="NCBI Taxonomy" id="1028"/>
    <lineage>
        <taxon>Bacteria</taxon>
        <taxon>Pseudomonadati</taxon>
        <taxon>Bacteroidota</taxon>
        <taxon>Cytophagia</taxon>
        <taxon>Cytophagales</taxon>
        <taxon>Marivirgaceae</taxon>
        <taxon>Marivirga</taxon>
    </lineage>
</organism>
<dbReference type="EMBL" id="FXAW01000006">
    <property type="protein sequence ID" value="SMG43209.1"/>
    <property type="molecule type" value="Genomic_DNA"/>
</dbReference>
<evidence type="ECO:0008006" key="5">
    <source>
        <dbReference type="Google" id="ProtNLM"/>
    </source>
</evidence>
<dbReference type="Proteomes" id="UP000193804">
    <property type="component" value="Unassembled WGS sequence"/>
</dbReference>
<evidence type="ECO:0000256" key="2">
    <source>
        <dbReference type="SAM" id="SignalP"/>
    </source>
</evidence>
<protein>
    <recommendedName>
        <fullName evidence="5">Lipoprotein</fullName>
    </recommendedName>
</protein>
<dbReference type="RefSeq" id="WP_139828051.1">
    <property type="nucleotide sequence ID" value="NZ_FXAW01000006.1"/>
</dbReference>
<gene>
    <name evidence="3" type="ORF">SAMN05661096_02991</name>
</gene>
<evidence type="ECO:0000313" key="4">
    <source>
        <dbReference type="Proteomes" id="UP000193804"/>
    </source>
</evidence>
<dbReference type="AlphaFoldDB" id="A0A1X7KR43"/>
<reference evidence="4" key="1">
    <citation type="submission" date="2017-04" db="EMBL/GenBank/DDBJ databases">
        <authorList>
            <person name="Varghese N."/>
            <person name="Submissions S."/>
        </authorList>
    </citation>
    <scope>NUCLEOTIDE SEQUENCE [LARGE SCALE GENOMIC DNA]</scope>
    <source>
        <strain evidence="4">DSM 4125</strain>
    </source>
</reference>
<dbReference type="OrthoDB" id="9941870at2"/>
<feature type="region of interest" description="Disordered" evidence="1">
    <location>
        <begin position="37"/>
        <end position="66"/>
    </location>
</feature>
<name>A0A1X7KR43_9BACT</name>
<feature type="compositionally biased region" description="Basic and acidic residues" evidence="1">
    <location>
        <begin position="43"/>
        <end position="52"/>
    </location>
</feature>
<keyword evidence="2" id="KW-0732">Signal</keyword>
<proteinExistence type="predicted"/>
<sequence>MKKLSTLLMILMISACGLVEVCVVCTEANTGIEEDFCGSPDEVQQHEDDLEKTGNQYGQDWNCVGG</sequence>
<feature type="signal peptide" evidence="2">
    <location>
        <begin position="1"/>
        <end position="19"/>
    </location>
</feature>
<dbReference type="PROSITE" id="PS51257">
    <property type="entry name" value="PROKAR_LIPOPROTEIN"/>
    <property type="match status" value="1"/>
</dbReference>
<evidence type="ECO:0000256" key="1">
    <source>
        <dbReference type="SAM" id="MobiDB-lite"/>
    </source>
</evidence>
<keyword evidence="4" id="KW-1185">Reference proteome</keyword>